<dbReference type="PANTHER" id="PTHR21726:SF29">
    <property type="entry name" value="EXPRESSED PROTEIN"/>
    <property type="match status" value="1"/>
</dbReference>
<evidence type="ECO:0000313" key="3">
    <source>
        <dbReference type="Proteomes" id="UP000241394"/>
    </source>
</evidence>
<dbReference type="Gramene" id="PSR85095">
    <property type="protein sequence ID" value="PSR85095"/>
    <property type="gene ID" value="CEY00_Acc33078"/>
</dbReference>
<organism evidence="2 3">
    <name type="scientific">Actinidia chinensis var. chinensis</name>
    <name type="common">Chinese soft-hair kiwi</name>
    <dbReference type="NCBI Taxonomy" id="1590841"/>
    <lineage>
        <taxon>Eukaryota</taxon>
        <taxon>Viridiplantae</taxon>
        <taxon>Streptophyta</taxon>
        <taxon>Embryophyta</taxon>
        <taxon>Tracheophyta</taxon>
        <taxon>Spermatophyta</taxon>
        <taxon>Magnoliopsida</taxon>
        <taxon>eudicotyledons</taxon>
        <taxon>Gunneridae</taxon>
        <taxon>Pentapetalae</taxon>
        <taxon>asterids</taxon>
        <taxon>Ericales</taxon>
        <taxon>Actinidiaceae</taxon>
        <taxon>Actinidia</taxon>
    </lineage>
</organism>
<dbReference type="OrthoDB" id="765769at2759"/>
<dbReference type="EMBL" id="NKQK01000029">
    <property type="protein sequence ID" value="PSR85095.1"/>
    <property type="molecule type" value="Genomic_DNA"/>
</dbReference>
<gene>
    <name evidence="2" type="ORF">CEY00_Acc33078</name>
</gene>
<dbReference type="Proteomes" id="UP000241394">
    <property type="component" value="Chromosome LG29"/>
</dbReference>
<accession>A0A2R6P486</accession>
<evidence type="ECO:0000313" key="2">
    <source>
        <dbReference type="EMBL" id="PSR85095.1"/>
    </source>
</evidence>
<dbReference type="InterPro" id="IPR032795">
    <property type="entry name" value="DUF3741-assoc"/>
</dbReference>
<reference evidence="3" key="2">
    <citation type="journal article" date="2018" name="BMC Genomics">
        <title>A manually annotated Actinidia chinensis var. chinensis (kiwifruit) genome highlights the challenges associated with draft genomes and gene prediction in plants.</title>
        <authorList>
            <person name="Pilkington S.M."/>
            <person name="Crowhurst R."/>
            <person name="Hilario E."/>
            <person name="Nardozza S."/>
            <person name="Fraser L."/>
            <person name="Peng Y."/>
            <person name="Gunaseelan K."/>
            <person name="Simpson R."/>
            <person name="Tahir J."/>
            <person name="Deroles S.C."/>
            <person name="Templeton K."/>
            <person name="Luo Z."/>
            <person name="Davy M."/>
            <person name="Cheng C."/>
            <person name="McNeilage M."/>
            <person name="Scaglione D."/>
            <person name="Liu Y."/>
            <person name="Zhang Q."/>
            <person name="Datson P."/>
            <person name="De Silva N."/>
            <person name="Gardiner S.E."/>
            <person name="Bassett H."/>
            <person name="Chagne D."/>
            <person name="McCallum J."/>
            <person name="Dzierzon H."/>
            <person name="Deng C."/>
            <person name="Wang Y.Y."/>
            <person name="Barron L."/>
            <person name="Manako K."/>
            <person name="Bowen J."/>
            <person name="Foster T.M."/>
            <person name="Erridge Z.A."/>
            <person name="Tiffin H."/>
            <person name="Waite C.N."/>
            <person name="Davies K.M."/>
            <person name="Grierson E.P."/>
            <person name="Laing W.A."/>
            <person name="Kirk R."/>
            <person name="Chen X."/>
            <person name="Wood M."/>
            <person name="Montefiori M."/>
            <person name="Brummell D.A."/>
            <person name="Schwinn K.E."/>
            <person name="Catanach A."/>
            <person name="Fullerton C."/>
            <person name="Li D."/>
            <person name="Meiyalaghan S."/>
            <person name="Nieuwenhuizen N."/>
            <person name="Read N."/>
            <person name="Prakash R."/>
            <person name="Hunter D."/>
            <person name="Zhang H."/>
            <person name="McKenzie M."/>
            <person name="Knabel M."/>
            <person name="Harris A."/>
            <person name="Allan A.C."/>
            <person name="Gleave A."/>
            <person name="Chen A."/>
            <person name="Janssen B.J."/>
            <person name="Plunkett B."/>
            <person name="Ampomah-Dwamena C."/>
            <person name="Voogd C."/>
            <person name="Leif D."/>
            <person name="Lafferty D."/>
            <person name="Souleyre E.J.F."/>
            <person name="Varkonyi-Gasic E."/>
            <person name="Gambi F."/>
            <person name="Hanley J."/>
            <person name="Yao J.L."/>
            <person name="Cheung J."/>
            <person name="David K.M."/>
            <person name="Warren B."/>
            <person name="Marsh K."/>
            <person name="Snowden K.C."/>
            <person name="Lin-Wang K."/>
            <person name="Brian L."/>
            <person name="Martinez-Sanchez M."/>
            <person name="Wang M."/>
            <person name="Ileperuma N."/>
            <person name="Macnee N."/>
            <person name="Campin R."/>
            <person name="McAtee P."/>
            <person name="Drummond R.S.M."/>
            <person name="Espley R.V."/>
            <person name="Ireland H.S."/>
            <person name="Wu R."/>
            <person name="Atkinson R.G."/>
            <person name="Karunairetnam S."/>
            <person name="Bulley S."/>
            <person name="Chunkath S."/>
            <person name="Hanley Z."/>
            <person name="Storey R."/>
            <person name="Thrimawithana A.H."/>
            <person name="Thomson S."/>
            <person name="David C."/>
            <person name="Testolin R."/>
            <person name="Huang H."/>
            <person name="Hellens R.P."/>
            <person name="Schaffer R.J."/>
        </authorList>
    </citation>
    <scope>NUCLEOTIDE SEQUENCE [LARGE SCALE GENOMIC DNA]</scope>
    <source>
        <strain evidence="3">cv. Red5</strain>
    </source>
</reference>
<reference evidence="2 3" key="1">
    <citation type="submission" date="2017-07" db="EMBL/GenBank/DDBJ databases">
        <title>An improved, manually edited Actinidia chinensis var. chinensis (kiwifruit) genome highlights the challenges associated with draft genomes and gene prediction in plants.</title>
        <authorList>
            <person name="Pilkington S."/>
            <person name="Crowhurst R."/>
            <person name="Hilario E."/>
            <person name="Nardozza S."/>
            <person name="Fraser L."/>
            <person name="Peng Y."/>
            <person name="Gunaseelan K."/>
            <person name="Simpson R."/>
            <person name="Tahir J."/>
            <person name="Deroles S."/>
            <person name="Templeton K."/>
            <person name="Luo Z."/>
            <person name="Davy M."/>
            <person name="Cheng C."/>
            <person name="Mcneilage M."/>
            <person name="Scaglione D."/>
            <person name="Liu Y."/>
            <person name="Zhang Q."/>
            <person name="Datson P."/>
            <person name="De Silva N."/>
            <person name="Gardiner S."/>
            <person name="Bassett H."/>
            <person name="Chagne D."/>
            <person name="Mccallum J."/>
            <person name="Dzierzon H."/>
            <person name="Deng C."/>
            <person name="Wang Y.-Y."/>
            <person name="Barron N."/>
            <person name="Manako K."/>
            <person name="Bowen J."/>
            <person name="Foster T."/>
            <person name="Erridge Z."/>
            <person name="Tiffin H."/>
            <person name="Waite C."/>
            <person name="Davies K."/>
            <person name="Grierson E."/>
            <person name="Laing W."/>
            <person name="Kirk R."/>
            <person name="Chen X."/>
            <person name="Wood M."/>
            <person name="Montefiori M."/>
            <person name="Brummell D."/>
            <person name="Schwinn K."/>
            <person name="Catanach A."/>
            <person name="Fullerton C."/>
            <person name="Li D."/>
            <person name="Meiyalaghan S."/>
            <person name="Nieuwenhuizen N."/>
            <person name="Read N."/>
            <person name="Prakash R."/>
            <person name="Hunter D."/>
            <person name="Zhang H."/>
            <person name="Mckenzie M."/>
            <person name="Knabel M."/>
            <person name="Harris A."/>
            <person name="Allan A."/>
            <person name="Chen A."/>
            <person name="Janssen B."/>
            <person name="Plunkett B."/>
            <person name="Dwamena C."/>
            <person name="Voogd C."/>
            <person name="Leif D."/>
            <person name="Lafferty D."/>
            <person name="Souleyre E."/>
            <person name="Varkonyi-Gasic E."/>
            <person name="Gambi F."/>
            <person name="Hanley J."/>
            <person name="Yao J.-L."/>
            <person name="Cheung J."/>
            <person name="David K."/>
            <person name="Warren B."/>
            <person name="Marsh K."/>
            <person name="Snowden K."/>
            <person name="Lin-Wang K."/>
            <person name="Brian L."/>
            <person name="Martinez-Sanchez M."/>
            <person name="Wang M."/>
            <person name="Ileperuma N."/>
            <person name="Macnee N."/>
            <person name="Campin R."/>
            <person name="Mcatee P."/>
            <person name="Drummond R."/>
            <person name="Espley R."/>
            <person name="Ireland H."/>
            <person name="Wu R."/>
            <person name="Atkinson R."/>
            <person name="Karunairetnam S."/>
            <person name="Bulley S."/>
            <person name="Chunkath S."/>
            <person name="Hanley Z."/>
            <person name="Storey R."/>
            <person name="Thrimawithana A."/>
            <person name="Thomson S."/>
            <person name="David C."/>
            <person name="Testolin R."/>
        </authorList>
    </citation>
    <scope>NUCLEOTIDE SEQUENCE [LARGE SCALE GENOMIC DNA]</scope>
    <source>
        <strain evidence="3">cv. Red5</strain>
        <tissue evidence="2">Young leaf</tissue>
    </source>
</reference>
<name>A0A2R6P486_ACTCC</name>
<dbReference type="STRING" id="1590841.A0A2R6P486"/>
<comment type="caution">
    <text evidence="2">The sequence shown here is derived from an EMBL/GenBank/DDBJ whole genome shotgun (WGS) entry which is preliminary data.</text>
</comment>
<feature type="domain" description="DUF3741" evidence="1">
    <location>
        <begin position="74"/>
        <end position="103"/>
    </location>
</feature>
<protein>
    <submittedName>
        <fullName evidence="2">SUN domain-containing ossification factor like</fullName>
    </submittedName>
</protein>
<dbReference type="AlphaFoldDB" id="A0A2R6P486"/>
<dbReference type="Pfam" id="PF14383">
    <property type="entry name" value="VARLMGL"/>
    <property type="match status" value="1"/>
</dbReference>
<dbReference type="InParanoid" id="A0A2R6P486"/>
<keyword evidence="3" id="KW-1185">Reference proteome</keyword>
<sequence length="332" mass="37386">MRIWAVRNMVRRVGVASSWECKISKEVVLGEMRFTRPTKAEKEKWWKPADYTLDEDEIVMGSSIKGSSDYSCASSVTYEEGYGTRPVELVARLMGLDSLPTSNLQEDLSTPFIDSQSVCDAHHHRRNFESRHDRQITHSGNLHKEVEFPVQKATESKPHRKTMNRPIEKFQTEILPPKSIPITHLVLLSPIKSPGFITSKNAAHIMEAAVKIIEPGPQVSNKAKMPLLGNSSGPFKVRDLKEKAEAAQKASRTAEASSSMRRVETNAAKFLKGQSVNKSLNGLVDTTSFRVSYDLEVFSCVRDKGKSVSLALQAKVNVQRKGRFKPKWWQYK</sequence>
<proteinExistence type="predicted"/>
<dbReference type="PANTHER" id="PTHR21726">
    <property type="entry name" value="PHOSPHATIDYLINOSITOL N-ACETYLGLUCOSAMINYLTRANSFERASE SUBUNIT P DOWN SYNDROME CRITICAL REGION PROTEIN 5 -RELATED"/>
    <property type="match status" value="1"/>
</dbReference>
<evidence type="ECO:0000259" key="1">
    <source>
        <dbReference type="Pfam" id="PF14383"/>
    </source>
</evidence>